<dbReference type="InterPro" id="IPR036188">
    <property type="entry name" value="FAD/NAD-bd_sf"/>
</dbReference>
<dbReference type="PRINTS" id="PR00420">
    <property type="entry name" value="RNGMNOXGNASE"/>
</dbReference>
<dbReference type="InterPro" id="IPR038220">
    <property type="entry name" value="PHOX_C_sf"/>
</dbReference>
<dbReference type="Pfam" id="PF07976">
    <property type="entry name" value="Phe_hydrox_dim"/>
    <property type="match status" value="1"/>
</dbReference>
<reference evidence="8 9" key="1">
    <citation type="submission" date="2015-01" db="EMBL/GenBank/DDBJ databases">
        <title>The Genome Sequence of Exophiala sideris CBS121828.</title>
        <authorList>
            <consortium name="The Broad Institute Genomics Platform"/>
            <person name="Cuomo C."/>
            <person name="de Hoog S."/>
            <person name="Gorbushina A."/>
            <person name="Stielow B."/>
            <person name="Teixiera M."/>
            <person name="Abouelleil A."/>
            <person name="Chapman S.B."/>
            <person name="Priest M."/>
            <person name="Young S.K."/>
            <person name="Wortman J."/>
            <person name="Nusbaum C."/>
            <person name="Birren B."/>
        </authorList>
    </citation>
    <scope>NUCLEOTIDE SEQUENCE [LARGE SCALE GENOMIC DNA]</scope>
    <source>
        <strain evidence="8 9">CBS 121828</strain>
    </source>
</reference>
<dbReference type="Gene3D" id="3.40.30.20">
    <property type="match status" value="1"/>
</dbReference>
<evidence type="ECO:0000313" key="9">
    <source>
        <dbReference type="Proteomes" id="UP000053599"/>
    </source>
</evidence>
<proteinExistence type="inferred from homology"/>
<dbReference type="Gene3D" id="3.50.50.60">
    <property type="entry name" value="FAD/NAD(P)-binding domain"/>
    <property type="match status" value="1"/>
</dbReference>
<sequence>MKRTRSQVSPTMSPGADNEGFDAGVNGHNLNGHGNEVENAIIVGAGPAGLLLGSNLARYGIKARILDDREDKTSTGRADGLQPKTIETFRQFRLADDLLRKGVKIYDISFWSSTASKPLHRTRREVHYPSEVDVKDPFILLVHQGMVEDIFIDDMRERGIEVTRSMPFSRYVTTDDAEAPIEAICQDKKTGSSRSFKTKYLIGCDGAHSNVRKSIAGAQMVGESSNSKWGVLDGVIETDFPDLWSKVVIHSETAGTVLCIPRERNMTRLYIELDRNLQDSVPTQATQEYVMEKAREIMAPFTLTWTDVEWFSVYKVGQRVASTFSAENERVFITGDAGHTHSPKAAQGMNTSMHDTFNLAWKLNLTIRGLATPDLISTYQHERRKIAQDLINFDFEHAAAFADGDSKALADNFATNVGFISGVGVKYAANVLNFPEKSPQGRLRAGELMAPAQLTRYIDANPVDVQIDIPMLGQFRIYFFVPDIHSSSTFLNNVCSHISSGESILGRVTAAAAKSYAQTNLPPVESDNFIQPGRYTAASQLFTFATVTGMDKSHVEIADLPGLLQKSRWTFYLDDLKDHKTGKSCTEKWLGGVGTNEVAIVNIRPDGYVGSIGRFDGKSDGAAAAQWLDTYYAGFLKA</sequence>
<name>A0A0D1YWM4_9EURO</name>
<feature type="domain" description="FAD-binding" evidence="6">
    <location>
        <begin position="40"/>
        <end position="393"/>
    </location>
</feature>
<dbReference type="OrthoDB" id="5325318at2759"/>
<dbReference type="Pfam" id="PF01494">
    <property type="entry name" value="FAD_binding_3"/>
    <property type="match status" value="1"/>
</dbReference>
<dbReference type="CDD" id="cd02979">
    <property type="entry name" value="PHOX_C"/>
    <property type="match status" value="1"/>
</dbReference>
<keyword evidence="2" id="KW-0285">Flavoprotein</keyword>
<organism evidence="8 9">
    <name type="scientific">Exophiala sideris</name>
    <dbReference type="NCBI Taxonomy" id="1016849"/>
    <lineage>
        <taxon>Eukaryota</taxon>
        <taxon>Fungi</taxon>
        <taxon>Dikarya</taxon>
        <taxon>Ascomycota</taxon>
        <taxon>Pezizomycotina</taxon>
        <taxon>Eurotiomycetes</taxon>
        <taxon>Chaetothyriomycetidae</taxon>
        <taxon>Chaetothyriales</taxon>
        <taxon>Herpotrichiellaceae</taxon>
        <taxon>Exophiala</taxon>
    </lineage>
</organism>
<gene>
    <name evidence="8" type="ORF">PV11_06798</name>
</gene>
<dbReference type="SUPFAM" id="SSF52833">
    <property type="entry name" value="Thioredoxin-like"/>
    <property type="match status" value="1"/>
</dbReference>
<accession>A0A0D1YWM4</accession>
<dbReference type="SUPFAM" id="SSF51905">
    <property type="entry name" value="FAD/NAD(P)-binding domain"/>
    <property type="match status" value="1"/>
</dbReference>
<keyword evidence="3" id="KW-0274">FAD</keyword>
<dbReference type="InterPro" id="IPR012941">
    <property type="entry name" value="Phe_hydrox_C_dim_dom"/>
</dbReference>
<dbReference type="AlphaFoldDB" id="A0A0D1YWM4"/>
<dbReference type="InterPro" id="IPR050641">
    <property type="entry name" value="RIFMO-like"/>
</dbReference>
<evidence type="ECO:0000259" key="6">
    <source>
        <dbReference type="Pfam" id="PF01494"/>
    </source>
</evidence>
<dbReference type="SUPFAM" id="SSF54373">
    <property type="entry name" value="FAD-linked reductases, C-terminal domain"/>
    <property type="match status" value="1"/>
</dbReference>
<feature type="compositionally biased region" description="Polar residues" evidence="5">
    <location>
        <begin position="1"/>
        <end position="12"/>
    </location>
</feature>
<feature type="domain" description="Phenol hydroxylase-like C-terminal dimerisation" evidence="7">
    <location>
        <begin position="425"/>
        <end position="637"/>
    </location>
</feature>
<comment type="similarity">
    <text evidence="1">Belongs to the PheA/TfdB FAD monooxygenase family.</text>
</comment>
<dbReference type="STRING" id="1016849.A0A0D1YWM4"/>
<dbReference type="Gene3D" id="3.30.9.10">
    <property type="entry name" value="D-Amino Acid Oxidase, subunit A, domain 2"/>
    <property type="match status" value="1"/>
</dbReference>
<dbReference type="GO" id="GO:0016709">
    <property type="term" value="F:oxidoreductase activity, acting on paired donors, with incorporation or reduction of molecular oxygen, NAD(P)H as one donor, and incorporation of one atom of oxygen"/>
    <property type="evidence" value="ECO:0007669"/>
    <property type="project" value="UniProtKB-ARBA"/>
</dbReference>
<dbReference type="Proteomes" id="UP000053599">
    <property type="component" value="Unassembled WGS sequence"/>
</dbReference>
<evidence type="ECO:0000256" key="5">
    <source>
        <dbReference type="SAM" id="MobiDB-lite"/>
    </source>
</evidence>
<evidence type="ECO:0000256" key="2">
    <source>
        <dbReference type="ARBA" id="ARBA00022630"/>
    </source>
</evidence>
<dbReference type="EMBL" id="KN846953">
    <property type="protein sequence ID" value="KIV79228.1"/>
    <property type="molecule type" value="Genomic_DNA"/>
</dbReference>
<dbReference type="PANTHER" id="PTHR43004">
    <property type="entry name" value="TRK SYSTEM POTASSIUM UPTAKE PROTEIN"/>
    <property type="match status" value="1"/>
</dbReference>
<dbReference type="InterPro" id="IPR036249">
    <property type="entry name" value="Thioredoxin-like_sf"/>
</dbReference>
<keyword evidence="4" id="KW-0560">Oxidoreductase</keyword>
<evidence type="ECO:0008006" key="10">
    <source>
        <dbReference type="Google" id="ProtNLM"/>
    </source>
</evidence>
<evidence type="ECO:0000313" key="8">
    <source>
        <dbReference type="EMBL" id="KIV79228.1"/>
    </source>
</evidence>
<dbReference type="InterPro" id="IPR002938">
    <property type="entry name" value="FAD-bd"/>
</dbReference>
<evidence type="ECO:0000256" key="4">
    <source>
        <dbReference type="ARBA" id="ARBA00023002"/>
    </source>
</evidence>
<evidence type="ECO:0000259" key="7">
    <source>
        <dbReference type="Pfam" id="PF07976"/>
    </source>
</evidence>
<evidence type="ECO:0000256" key="3">
    <source>
        <dbReference type="ARBA" id="ARBA00022827"/>
    </source>
</evidence>
<dbReference type="PANTHER" id="PTHR43004:SF4">
    <property type="entry name" value="FAD-BINDING DOMAIN-CONTAINING PROTEIN"/>
    <property type="match status" value="1"/>
</dbReference>
<dbReference type="GO" id="GO:0071949">
    <property type="term" value="F:FAD binding"/>
    <property type="evidence" value="ECO:0007669"/>
    <property type="project" value="InterPro"/>
</dbReference>
<protein>
    <recommendedName>
        <fullName evidence="10">FAD-binding domain-containing protein</fullName>
    </recommendedName>
</protein>
<feature type="region of interest" description="Disordered" evidence="5">
    <location>
        <begin position="1"/>
        <end position="29"/>
    </location>
</feature>
<dbReference type="HOGENOM" id="CLU_009665_9_3_1"/>
<evidence type="ECO:0000256" key="1">
    <source>
        <dbReference type="ARBA" id="ARBA00007801"/>
    </source>
</evidence>